<proteinExistence type="predicted"/>
<gene>
    <name evidence="1" type="ORF">SAMN05421788_10574</name>
</gene>
<evidence type="ECO:0000313" key="1">
    <source>
        <dbReference type="EMBL" id="SIT20896.1"/>
    </source>
</evidence>
<dbReference type="Pfam" id="PF23023">
    <property type="entry name" value="Anti-Pycsar_Apyc1"/>
    <property type="match status" value="1"/>
</dbReference>
<name>A0A173MD09_9BACT</name>
<keyword evidence="1" id="KW-0378">Hydrolase</keyword>
<dbReference type="Proteomes" id="UP000186917">
    <property type="component" value="Unassembled WGS sequence"/>
</dbReference>
<reference evidence="2" key="1">
    <citation type="submission" date="2017-01" db="EMBL/GenBank/DDBJ databases">
        <authorList>
            <person name="Varghese N."/>
            <person name="Submissions S."/>
        </authorList>
    </citation>
    <scope>NUCLEOTIDE SEQUENCE [LARGE SCALE GENOMIC DNA]</scope>
    <source>
        <strain evidence="2">DSM 21054</strain>
    </source>
</reference>
<dbReference type="STRING" id="477680.SAMN05421788_10574"/>
<dbReference type="GO" id="GO:0016787">
    <property type="term" value="F:hydrolase activity"/>
    <property type="evidence" value="ECO:0007669"/>
    <property type="project" value="UniProtKB-KW"/>
</dbReference>
<dbReference type="PANTHER" id="PTHR30619">
    <property type="entry name" value="DNA INTERNALIZATION/COMPETENCE PROTEIN COMEC/REC2"/>
    <property type="match status" value="1"/>
</dbReference>
<dbReference type="KEGG" id="fln:FLA_1481"/>
<dbReference type="PANTHER" id="PTHR30619:SF1">
    <property type="entry name" value="RECOMBINATION PROTEIN 2"/>
    <property type="match status" value="1"/>
</dbReference>
<evidence type="ECO:0000313" key="2">
    <source>
        <dbReference type="Proteomes" id="UP000186917"/>
    </source>
</evidence>
<sequence length="398" mass="43406">MRKIFFILVLLLAGIGTRAQSVMIHHIGVGQGDATLIIFSSRAKAKAISILIDAGNSKSKGDAVFKVCSTYLIKHIDFVIVSHLHSDHIGGMERVLEKMEDNGWTVDYIIDRAAGEIGNIEDCYSAADSAAIIQNDPSPVIPSSKVVSSYASFVEGAVGTLQVKQWINLDTSQNLVFDTTGFGDISFVSLTGNRNVSGSPNRIAPGSGYNENDNSYSFLLKMGQFKYFTGGDIGGGAPYADLETPLVNYFRGQNDANFHFCGYKATHHGSAHSTNPTFVFYTKPTLTVTPSALRSFSGTRLPGKETLERIKARNDILGNNSYFFYTYLKSELPKINGSNIAVYSTGTVTAYNDVVLKVDRNTFNNNHTFTATQARRDKTNLTLGLWSSPVTITCDKAH</sequence>
<dbReference type="SUPFAM" id="SSF56281">
    <property type="entry name" value="Metallo-hydrolase/oxidoreductase"/>
    <property type="match status" value="1"/>
</dbReference>
<dbReference type="EMBL" id="FTOR01000005">
    <property type="protein sequence ID" value="SIT20896.1"/>
    <property type="molecule type" value="Genomic_DNA"/>
</dbReference>
<dbReference type="Gene3D" id="3.60.15.10">
    <property type="entry name" value="Ribonuclease Z/Hydroxyacylglutathione hydrolase-like"/>
    <property type="match status" value="1"/>
</dbReference>
<dbReference type="InterPro" id="IPR052159">
    <property type="entry name" value="Competence_DNA_uptake"/>
</dbReference>
<organism evidence="1 2">
    <name type="scientific">Filimonas lacunae</name>
    <dbReference type="NCBI Taxonomy" id="477680"/>
    <lineage>
        <taxon>Bacteria</taxon>
        <taxon>Pseudomonadati</taxon>
        <taxon>Bacteroidota</taxon>
        <taxon>Chitinophagia</taxon>
        <taxon>Chitinophagales</taxon>
        <taxon>Chitinophagaceae</taxon>
        <taxon>Filimonas</taxon>
    </lineage>
</organism>
<dbReference type="InterPro" id="IPR036866">
    <property type="entry name" value="RibonucZ/Hydroxyglut_hydro"/>
</dbReference>
<dbReference type="AlphaFoldDB" id="A0A173MD09"/>
<accession>A0A173MD09</accession>
<protein>
    <submittedName>
        <fullName evidence="1">Metal-dependent hydrolase, beta-lactamase superfamily II</fullName>
    </submittedName>
</protein>
<keyword evidence="2" id="KW-1185">Reference proteome</keyword>
<dbReference type="OrthoDB" id="9761531at2"/>
<dbReference type="RefSeq" id="WP_076379928.1">
    <property type="nucleotide sequence ID" value="NZ_AP017422.1"/>
</dbReference>